<dbReference type="RefSeq" id="WP_283372166.1">
    <property type="nucleotide sequence ID" value="NZ_JASHID010000035.1"/>
</dbReference>
<keyword evidence="1" id="KW-0472">Membrane</keyword>
<keyword evidence="1" id="KW-1133">Transmembrane helix</keyword>
<dbReference type="InterPro" id="IPR045749">
    <property type="entry name" value="DUF6090"/>
</dbReference>
<reference evidence="2 3" key="1">
    <citation type="submission" date="2023-05" db="EMBL/GenBank/DDBJ databases">
        <title>Novel species of genus Flectobacillus isolated from stream in China.</title>
        <authorList>
            <person name="Lu H."/>
        </authorList>
    </citation>
    <scope>NUCLEOTIDE SEQUENCE [LARGE SCALE GENOMIC DNA]</scope>
    <source>
        <strain evidence="2 3">DC10W</strain>
    </source>
</reference>
<organism evidence="2 3">
    <name type="scientific">Flectobacillus longus</name>
    <dbReference type="NCBI Taxonomy" id="2984207"/>
    <lineage>
        <taxon>Bacteria</taxon>
        <taxon>Pseudomonadati</taxon>
        <taxon>Bacteroidota</taxon>
        <taxon>Cytophagia</taxon>
        <taxon>Cytophagales</taxon>
        <taxon>Flectobacillaceae</taxon>
        <taxon>Flectobacillus</taxon>
    </lineage>
</organism>
<name>A0ABT6YWN6_9BACT</name>
<feature type="transmembrane region" description="Helical" evidence="1">
    <location>
        <begin position="12"/>
        <end position="30"/>
    </location>
</feature>
<protein>
    <submittedName>
        <fullName evidence="2">DUF6090 family protein</fullName>
    </submittedName>
</protein>
<gene>
    <name evidence="2" type="ORF">QM480_24540</name>
</gene>
<sequence>MKNIISIDAIKKFGFEFLSIFIGVFAAFALDSWNETRKDKYVEIKILSEINNGLKQDIKDIRLNIIGHQQGIQAVNYFQKIILNQPVSKDSLKQYYFSLFRNFISIQNSSGYQTLKSKGLEIIENDSLRLQILSLYENDFNSIRKLEEDYSELQFHQIYYNKFNDYFATNLLIDTEGKPLDVRFPIILGQKEKNILLLDLWRIKRNRMFILTICEDVITKIKALQQNIEEELQ</sequence>
<comment type="caution">
    <text evidence="2">The sequence shown here is derived from an EMBL/GenBank/DDBJ whole genome shotgun (WGS) entry which is preliminary data.</text>
</comment>
<proteinExistence type="predicted"/>
<evidence type="ECO:0000313" key="2">
    <source>
        <dbReference type="EMBL" id="MDI9867536.1"/>
    </source>
</evidence>
<dbReference type="EMBL" id="JASHID010000035">
    <property type="protein sequence ID" value="MDI9867536.1"/>
    <property type="molecule type" value="Genomic_DNA"/>
</dbReference>
<dbReference type="Proteomes" id="UP001236569">
    <property type="component" value="Unassembled WGS sequence"/>
</dbReference>
<evidence type="ECO:0000313" key="3">
    <source>
        <dbReference type="Proteomes" id="UP001236569"/>
    </source>
</evidence>
<dbReference type="Pfam" id="PF19578">
    <property type="entry name" value="DUF6090"/>
    <property type="match status" value="1"/>
</dbReference>
<evidence type="ECO:0000256" key="1">
    <source>
        <dbReference type="SAM" id="Phobius"/>
    </source>
</evidence>
<keyword evidence="1" id="KW-0812">Transmembrane</keyword>
<accession>A0ABT6YWN6</accession>
<keyword evidence="3" id="KW-1185">Reference proteome</keyword>